<dbReference type="InterPro" id="IPR036249">
    <property type="entry name" value="Thioredoxin-like_sf"/>
</dbReference>
<dbReference type="PIRSF" id="PIRSF000077">
    <property type="entry name" value="Thioredoxin"/>
    <property type="match status" value="1"/>
</dbReference>
<dbReference type="InterPro" id="IPR013766">
    <property type="entry name" value="Thioredoxin_domain"/>
</dbReference>
<evidence type="ECO:0000313" key="10">
    <source>
        <dbReference type="EMBL" id="GHC00521.1"/>
    </source>
</evidence>
<keyword evidence="5 8" id="KW-0676">Redox-active center</keyword>
<dbReference type="PROSITE" id="PS51352">
    <property type="entry name" value="THIOREDOXIN_2"/>
    <property type="match status" value="1"/>
</dbReference>
<sequence>MVVDCWAPWCGPCLNFAPTFSEVAAEMSTEAIFLKLDTEANQQTAARFQIRSIPTLMLFYQGKLVAQMAGALPKHQFQEWLREEMSKLD</sequence>
<feature type="active site" description="Nucleophile" evidence="7">
    <location>
        <position position="13"/>
    </location>
</feature>
<dbReference type="InterPro" id="IPR005746">
    <property type="entry name" value="Thioredoxin"/>
</dbReference>
<dbReference type="GO" id="GO:0015035">
    <property type="term" value="F:protein-disulfide reductase activity"/>
    <property type="evidence" value="ECO:0007669"/>
    <property type="project" value="UniProtKB-UniRule"/>
</dbReference>
<feature type="disulfide bond" description="Redox-active" evidence="8">
    <location>
        <begin position="10"/>
        <end position="13"/>
    </location>
</feature>
<keyword evidence="4 8" id="KW-1015">Disulfide bond</keyword>
<organism evidence="10 11">
    <name type="scientific">Cerasicoccus arenae</name>
    <dbReference type="NCBI Taxonomy" id="424488"/>
    <lineage>
        <taxon>Bacteria</taxon>
        <taxon>Pseudomonadati</taxon>
        <taxon>Verrucomicrobiota</taxon>
        <taxon>Opitutia</taxon>
        <taxon>Puniceicoccales</taxon>
        <taxon>Cerasicoccaceae</taxon>
        <taxon>Cerasicoccus</taxon>
    </lineage>
</organism>
<evidence type="ECO:0000256" key="8">
    <source>
        <dbReference type="PIRSR" id="PIRSR000077-4"/>
    </source>
</evidence>
<dbReference type="GO" id="GO:0005829">
    <property type="term" value="C:cytosol"/>
    <property type="evidence" value="ECO:0007669"/>
    <property type="project" value="TreeGrafter"/>
</dbReference>
<evidence type="ECO:0000313" key="11">
    <source>
        <dbReference type="Proteomes" id="UP000642829"/>
    </source>
</evidence>
<keyword evidence="2" id="KW-0813">Transport</keyword>
<dbReference type="SUPFAM" id="SSF52833">
    <property type="entry name" value="Thioredoxin-like"/>
    <property type="match status" value="1"/>
</dbReference>
<comment type="caution">
    <text evidence="10">The sequence shown here is derived from an EMBL/GenBank/DDBJ whole genome shotgun (WGS) entry which is preliminary data.</text>
</comment>
<feature type="active site" description="Nucleophile" evidence="7">
    <location>
        <position position="10"/>
    </location>
</feature>
<name>A0A8J3DJK5_9BACT</name>
<feature type="site" description="Contributes to redox potential value" evidence="7">
    <location>
        <position position="12"/>
    </location>
</feature>
<evidence type="ECO:0000256" key="5">
    <source>
        <dbReference type="ARBA" id="ARBA00023284"/>
    </source>
</evidence>
<dbReference type="PRINTS" id="PR00421">
    <property type="entry name" value="THIOREDOXIN"/>
</dbReference>
<protein>
    <recommendedName>
        <fullName evidence="6">Thioredoxin</fullName>
    </recommendedName>
</protein>
<dbReference type="PANTHER" id="PTHR45663">
    <property type="entry name" value="GEO12009P1"/>
    <property type="match status" value="1"/>
</dbReference>
<feature type="site" description="Deprotonates C-terminal active site Cys" evidence="7">
    <location>
        <position position="4"/>
    </location>
</feature>
<evidence type="ECO:0000256" key="2">
    <source>
        <dbReference type="ARBA" id="ARBA00022448"/>
    </source>
</evidence>
<evidence type="ECO:0000256" key="6">
    <source>
        <dbReference type="NCBIfam" id="TIGR01068"/>
    </source>
</evidence>
<dbReference type="PANTHER" id="PTHR45663:SF40">
    <property type="entry name" value="THIOREDOXIN 2"/>
    <property type="match status" value="1"/>
</dbReference>
<dbReference type="NCBIfam" id="TIGR01068">
    <property type="entry name" value="thioredoxin"/>
    <property type="match status" value="1"/>
</dbReference>
<evidence type="ECO:0000256" key="4">
    <source>
        <dbReference type="ARBA" id="ARBA00023157"/>
    </source>
</evidence>
<dbReference type="InterPro" id="IPR017937">
    <property type="entry name" value="Thioredoxin_CS"/>
</dbReference>
<proteinExistence type="inferred from homology"/>
<dbReference type="Gene3D" id="3.40.30.10">
    <property type="entry name" value="Glutaredoxin"/>
    <property type="match status" value="1"/>
</dbReference>
<dbReference type="CDD" id="cd02947">
    <property type="entry name" value="TRX_family"/>
    <property type="match status" value="1"/>
</dbReference>
<gene>
    <name evidence="10" type="ORF">GCM10007047_16140</name>
</gene>
<keyword evidence="11" id="KW-1185">Reference proteome</keyword>
<dbReference type="PROSITE" id="PS00194">
    <property type="entry name" value="THIOREDOXIN_1"/>
    <property type="match status" value="1"/>
</dbReference>
<evidence type="ECO:0000256" key="1">
    <source>
        <dbReference type="ARBA" id="ARBA00008987"/>
    </source>
</evidence>
<evidence type="ECO:0000256" key="7">
    <source>
        <dbReference type="PIRSR" id="PIRSR000077-1"/>
    </source>
</evidence>
<reference evidence="10" key="2">
    <citation type="submission" date="2020-09" db="EMBL/GenBank/DDBJ databases">
        <authorList>
            <person name="Sun Q."/>
            <person name="Kim S."/>
        </authorList>
    </citation>
    <scope>NUCLEOTIDE SEQUENCE</scope>
    <source>
        <strain evidence="10">KCTC 12870</strain>
    </source>
</reference>
<reference evidence="10" key="1">
    <citation type="journal article" date="2014" name="Int. J. Syst. Evol. Microbiol.">
        <title>Complete genome sequence of Corynebacterium casei LMG S-19264T (=DSM 44701T), isolated from a smear-ripened cheese.</title>
        <authorList>
            <consortium name="US DOE Joint Genome Institute (JGI-PGF)"/>
            <person name="Walter F."/>
            <person name="Albersmeier A."/>
            <person name="Kalinowski J."/>
            <person name="Ruckert C."/>
        </authorList>
    </citation>
    <scope>NUCLEOTIDE SEQUENCE</scope>
    <source>
        <strain evidence="10">KCTC 12870</strain>
    </source>
</reference>
<dbReference type="Proteomes" id="UP000642829">
    <property type="component" value="Unassembled WGS sequence"/>
</dbReference>
<evidence type="ECO:0000256" key="3">
    <source>
        <dbReference type="ARBA" id="ARBA00022982"/>
    </source>
</evidence>
<dbReference type="AlphaFoldDB" id="A0A8J3DJK5"/>
<evidence type="ECO:0000259" key="9">
    <source>
        <dbReference type="PROSITE" id="PS51352"/>
    </source>
</evidence>
<comment type="similarity">
    <text evidence="1">Belongs to the thioredoxin family.</text>
</comment>
<keyword evidence="3" id="KW-0249">Electron transport</keyword>
<feature type="site" description="Contributes to redox potential value" evidence="7">
    <location>
        <position position="11"/>
    </location>
</feature>
<dbReference type="EMBL" id="BMXG01000008">
    <property type="protein sequence ID" value="GHC00521.1"/>
    <property type="molecule type" value="Genomic_DNA"/>
</dbReference>
<feature type="domain" description="Thioredoxin" evidence="9">
    <location>
        <begin position="1"/>
        <end position="86"/>
    </location>
</feature>
<accession>A0A8J3DJK5</accession>
<dbReference type="Pfam" id="PF00085">
    <property type="entry name" value="Thioredoxin"/>
    <property type="match status" value="1"/>
</dbReference>